<dbReference type="AlphaFoldDB" id="A0A0F9AHP9"/>
<name>A0A0F9AHP9_9ZZZZ</name>
<organism evidence="1">
    <name type="scientific">marine sediment metagenome</name>
    <dbReference type="NCBI Taxonomy" id="412755"/>
    <lineage>
        <taxon>unclassified sequences</taxon>
        <taxon>metagenomes</taxon>
        <taxon>ecological metagenomes</taxon>
    </lineage>
</organism>
<sequence length="42" mass="4886">MPVDKPSLTRSSKEWMNTKSFGEVMEEVLEDRSEAWDKLADL</sequence>
<dbReference type="EMBL" id="LAZR01054683">
    <property type="protein sequence ID" value="KKK78019.1"/>
    <property type="molecule type" value="Genomic_DNA"/>
</dbReference>
<proteinExistence type="predicted"/>
<gene>
    <name evidence="1" type="ORF">LCGC14_2847740</name>
</gene>
<evidence type="ECO:0000313" key="1">
    <source>
        <dbReference type="EMBL" id="KKK78019.1"/>
    </source>
</evidence>
<protein>
    <submittedName>
        <fullName evidence="1">Uncharacterized protein</fullName>
    </submittedName>
</protein>
<comment type="caution">
    <text evidence="1">The sequence shown here is derived from an EMBL/GenBank/DDBJ whole genome shotgun (WGS) entry which is preliminary data.</text>
</comment>
<accession>A0A0F9AHP9</accession>
<reference evidence="1" key="1">
    <citation type="journal article" date="2015" name="Nature">
        <title>Complex archaea that bridge the gap between prokaryotes and eukaryotes.</title>
        <authorList>
            <person name="Spang A."/>
            <person name="Saw J.H."/>
            <person name="Jorgensen S.L."/>
            <person name="Zaremba-Niedzwiedzka K."/>
            <person name="Martijn J."/>
            <person name="Lind A.E."/>
            <person name="van Eijk R."/>
            <person name="Schleper C."/>
            <person name="Guy L."/>
            <person name="Ettema T.J."/>
        </authorList>
    </citation>
    <scope>NUCLEOTIDE SEQUENCE</scope>
</reference>